<dbReference type="AlphaFoldDB" id="C3NEY1"/>
<dbReference type="GeneID" id="7806123"/>
<evidence type="ECO:0000313" key="1">
    <source>
        <dbReference type="EMBL" id="ACP45870.1"/>
    </source>
</evidence>
<reference evidence="1 2" key="1">
    <citation type="journal article" date="2009" name="Proc. Natl. Acad. Sci. U.S.A.">
        <title>Biogeography of the Sulfolobus islandicus pan-genome.</title>
        <authorList>
            <person name="Reno M.L."/>
            <person name="Held N.L."/>
            <person name="Fields C.J."/>
            <person name="Burke P.V."/>
            <person name="Whitaker R.J."/>
        </authorList>
    </citation>
    <scope>NUCLEOTIDE SEQUENCE [LARGE SCALE GENOMIC DNA]</scope>
    <source>
        <strain evidence="2">Y.G.57.14 / Yellowstone #1</strain>
    </source>
</reference>
<protein>
    <submittedName>
        <fullName evidence="1">Uncharacterized protein</fullName>
    </submittedName>
</protein>
<organism evidence="1 2">
    <name type="scientific">Saccharolobus islandicus (strain Y.G.57.14 / Yellowstone #1)</name>
    <name type="common">Sulfolobus islandicus</name>
    <dbReference type="NCBI Taxonomy" id="439386"/>
    <lineage>
        <taxon>Archaea</taxon>
        <taxon>Thermoproteota</taxon>
        <taxon>Thermoprotei</taxon>
        <taxon>Sulfolobales</taxon>
        <taxon>Sulfolobaceae</taxon>
        <taxon>Saccharolobus</taxon>
    </lineage>
</organism>
<dbReference type="HOGENOM" id="CLU_2646082_0_0_2"/>
<dbReference type="KEGG" id="siy:YG5714_1610"/>
<dbReference type="EMBL" id="CP001403">
    <property type="protein sequence ID" value="ACP45870.1"/>
    <property type="molecule type" value="Genomic_DNA"/>
</dbReference>
<proteinExistence type="predicted"/>
<gene>
    <name evidence="1" type="ordered locus">YG5714_1610</name>
</gene>
<name>C3NEY1_SACI7</name>
<dbReference type="Proteomes" id="UP000002308">
    <property type="component" value="Chromosome"/>
</dbReference>
<sequence>MTSDIPDWVEAFEESECEYCHKKIYWVRHVKGYKIPVDPDWRPHRLSCPYAEKWTKKKEKKMRQTTLDDWAIRHDNK</sequence>
<dbReference type="RefSeq" id="WP_012716245.1">
    <property type="nucleotide sequence ID" value="NC_012622.1"/>
</dbReference>
<accession>C3NEY1</accession>
<evidence type="ECO:0000313" key="2">
    <source>
        <dbReference type="Proteomes" id="UP000002308"/>
    </source>
</evidence>